<sequence length="73" mass="7331">MAGIAIPIVTTMLANPDVVNGVSSLIGNVFRRRNVPTGRGSGGGVVRSVMNSYSSGFNPGIMGGAGATQFSGF</sequence>
<gene>
    <name evidence="1" type="ORF">CyHV1_ORF34</name>
</gene>
<dbReference type="RefSeq" id="YP_007003703.1">
    <property type="nucleotide sequence ID" value="NC_019491.1"/>
</dbReference>
<name>K7PBV7_9VIRU</name>
<organism evidence="1 2">
    <name type="scientific">Cyprinid herpesvirus 1</name>
    <dbReference type="NCBI Taxonomy" id="317858"/>
    <lineage>
        <taxon>Viruses</taxon>
        <taxon>Duplodnaviria</taxon>
        <taxon>Heunggongvirae</taxon>
        <taxon>Peploviricota</taxon>
        <taxon>Herviviricetes</taxon>
        <taxon>Herpesvirales</taxon>
        <taxon>Alloherpesviridae</taxon>
        <taxon>Cyvirus</taxon>
        <taxon>Cyvirus cyprinidallo1</taxon>
    </lineage>
</organism>
<protein>
    <submittedName>
        <fullName evidence="1">Protein ORF34</fullName>
    </submittedName>
</protein>
<reference evidence="1 2" key="1">
    <citation type="journal article" date="2013" name="J. Virol.">
        <title>Comparative genomics of carp herpesviruses.</title>
        <authorList>
            <person name="Davison A.J."/>
            <person name="Kurobe T."/>
            <person name="Gatherer D."/>
            <person name="Cunningham C."/>
            <person name="Korf I."/>
            <person name="Fukuda H."/>
            <person name="Hedrick R.P."/>
            <person name="Waltzek T.B."/>
        </authorList>
    </citation>
    <scope>NUCLEOTIDE SEQUENCE [LARGE SCALE GENOMIC DNA]</scope>
    <source>
        <strain evidence="1">NG-J1</strain>
    </source>
</reference>
<accession>K7PBV7</accession>
<keyword evidence="2" id="KW-1185">Reference proteome</keyword>
<dbReference type="EMBL" id="JQ815363">
    <property type="protein sequence ID" value="AFJ20338.1"/>
    <property type="molecule type" value="Genomic_DNA"/>
</dbReference>
<dbReference type="GeneID" id="14011191"/>
<proteinExistence type="predicted"/>
<evidence type="ECO:0000313" key="2">
    <source>
        <dbReference type="Proteomes" id="UP000118426"/>
    </source>
</evidence>
<dbReference type="Proteomes" id="UP000118426">
    <property type="component" value="Segment"/>
</dbReference>
<dbReference type="KEGG" id="vg:14011191"/>
<evidence type="ECO:0000313" key="1">
    <source>
        <dbReference type="EMBL" id="AFJ20338.1"/>
    </source>
</evidence>